<dbReference type="CDD" id="cd02801">
    <property type="entry name" value="DUS_like_FMN"/>
    <property type="match status" value="1"/>
</dbReference>
<evidence type="ECO:0000256" key="16">
    <source>
        <dbReference type="SAM" id="MobiDB-lite"/>
    </source>
</evidence>
<keyword evidence="14 15" id="KW-0863">Zinc-finger</keyword>
<keyword evidence="8" id="KW-0520">NAD</keyword>
<comment type="catalytic activity">
    <reaction evidence="12">
        <text>a 5,6-dihydrouridine in mRNA + NADP(+) = a uridine in mRNA + NADPH + H(+)</text>
        <dbReference type="Rhea" id="RHEA:69855"/>
        <dbReference type="Rhea" id="RHEA-COMP:14658"/>
        <dbReference type="Rhea" id="RHEA-COMP:17789"/>
        <dbReference type="ChEBI" id="CHEBI:15378"/>
        <dbReference type="ChEBI" id="CHEBI:57783"/>
        <dbReference type="ChEBI" id="CHEBI:58349"/>
        <dbReference type="ChEBI" id="CHEBI:65315"/>
        <dbReference type="ChEBI" id="CHEBI:74443"/>
    </reaction>
    <physiologicalReaction direction="right-to-left" evidence="12">
        <dbReference type="Rhea" id="RHEA:69857"/>
    </physiologicalReaction>
</comment>
<evidence type="ECO:0000256" key="4">
    <source>
        <dbReference type="ARBA" id="ARBA00022664"/>
    </source>
</evidence>
<feature type="domain" description="C3H1-type" evidence="17">
    <location>
        <begin position="84"/>
        <end position="112"/>
    </location>
</feature>
<dbReference type="PANTHER" id="PTHR45846">
    <property type="entry name" value="TRNA-DIHYDROURIDINE(47) SYNTHASE [NAD(P)(+)]-LIKE"/>
    <property type="match status" value="1"/>
</dbReference>
<dbReference type="InterPro" id="IPR000571">
    <property type="entry name" value="Znf_CCCH"/>
</dbReference>
<keyword evidence="14 15" id="KW-0479">Metal-binding</keyword>
<keyword evidence="5 15" id="KW-0819">tRNA processing</keyword>
<feature type="compositionally biased region" description="Basic residues" evidence="16">
    <location>
        <begin position="60"/>
        <end position="74"/>
    </location>
</feature>
<evidence type="ECO:0000256" key="13">
    <source>
        <dbReference type="ARBA" id="ARBA00049513"/>
    </source>
</evidence>
<evidence type="ECO:0000313" key="19">
    <source>
        <dbReference type="Proteomes" id="UP000218231"/>
    </source>
</evidence>
<feature type="compositionally biased region" description="Basic and acidic residues" evidence="16">
    <location>
        <begin position="1"/>
        <end position="13"/>
    </location>
</feature>
<evidence type="ECO:0000256" key="3">
    <source>
        <dbReference type="ARBA" id="ARBA00022643"/>
    </source>
</evidence>
<keyword evidence="6" id="KW-0521">NADP</keyword>
<feature type="compositionally biased region" description="Polar residues" evidence="16">
    <location>
        <begin position="47"/>
        <end position="59"/>
    </location>
</feature>
<comment type="similarity">
    <text evidence="15">Belongs to the dus family. Dus3 subfamily.</text>
</comment>
<feature type="region of interest" description="Disordered" evidence="16">
    <location>
        <begin position="1"/>
        <end position="74"/>
    </location>
</feature>
<proteinExistence type="inferred from homology"/>
<dbReference type="GO" id="GO:0050660">
    <property type="term" value="F:flavin adenine dinucleotide binding"/>
    <property type="evidence" value="ECO:0007669"/>
    <property type="project" value="UniProtKB-UniRule"/>
</dbReference>
<keyword evidence="19" id="KW-1185">Reference proteome</keyword>
<dbReference type="InterPro" id="IPR013785">
    <property type="entry name" value="Aldolase_TIM"/>
</dbReference>
<dbReference type="AlphaFoldDB" id="A0A2A2LXK2"/>
<keyword evidence="3 15" id="KW-0288">FMN</keyword>
<name>A0A2A2LXK2_9BILA</name>
<dbReference type="PROSITE" id="PS50103">
    <property type="entry name" value="ZF_C3H1"/>
    <property type="match status" value="1"/>
</dbReference>
<dbReference type="GO" id="GO:0106414">
    <property type="term" value="F:mRNA dihydrouridine synthase activity"/>
    <property type="evidence" value="ECO:0007669"/>
    <property type="project" value="RHEA"/>
</dbReference>
<comment type="cofactor">
    <cofactor evidence="1 15">
        <name>FMN</name>
        <dbReference type="ChEBI" id="CHEBI:58210"/>
    </cofactor>
</comment>
<accession>A0A2A2LXK2</accession>
<dbReference type="GO" id="GO:0003723">
    <property type="term" value="F:RNA binding"/>
    <property type="evidence" value="ECO:0007669"/>
    <property type="project" value="TreeGrafter"/>
</dbReference>
<evidence type="ECO:0000256" key="7">
    <source>
        <dbReference type="ARBA" id="ARBA00023002"/>
    </source>
</evidence>
<comment type="catalytic activity">
    <reaction evidence="13">
        <text>5,6-dihydrouridine(47) in tRNA + NADP(+) = uridine(47) in tRNA + NADPH + H(+)</text>
        <dbReference type="Rhea" id="RHEA:53360"/>
        <dbReference type="Rhea" id="RHEA-COMP:13539"/>
        <dbReference type="Rhea" id="RHEA-COMP:13540"/>
        <dbReference type="ChEBI" id="CHEBI:15378"/>
        <dbReference type="ChEBI" id="CHEBI:57783"/>
        <dbReference type="ChEBI" id="CHEBI:58349"/>
        <dbReference type="ChEBI" id="CHEBI:65315"/>
        <dbReference type="ChEBI" id="CHEBI:74443"/>
        <dbReference type="EC" id="1.3.1.89"/>
    </reaction>
    <physiologicalReaction direction="right-to-left" evidence="13">
        <dbReference type="Rhea" id="RHEA:53362"/>
    </physiologicalReaction>
</comment>
<comment type="caution">
    <text evidence="18">The sequence shown here is derived from an EMBL/GenBank/DDBJ whole genome shotgun (WGS) entry which is preliminary data.</text>
</comment>
<evidence type="ECO:0000256" key="11">
    <source>
        <dbReference type="ARBA" id="ARBA00048342"/>
    </source>
</evidence>
<evidence type="ECO:0000256" key="15">
    <source>
        <dbReference type="RuleBase" id="RU291113"/>
    </source>
</evidence>
<evidence type="ECO:0000256" key="14">
    <source>
        <dbReference type="PROSITE-ProRule" id="PRU00723"/>
    </source>
</evidence>
<dbReference type="SUPFAM" id="SSF51395">
    <property type="entry name" value="FMN-linked oxidoreductases"/>
    <property type="match status" value="1"/>
</dbReference>
<evidence type="ECO:0000256" key="1">
    <source>
        <dbReference type="ARBA" id="ARBA00001917"/>
    </source>
</evidence>
<evidence type="ECO:0000256" key="2">
    <source>
        <dbReference type="ARBA" id="ARBA00022630"/>
    </source>
</evidence>
<dbReference type="GO" id="GO:0102265">
    <property type="term" value="F:tRNA-dihydrouridine47 synthase activity"/>
    <property type="evidence" value="ECO:0007669"/>
    <property type="project" value="UniProtKB-EC"/>
</dbReference>
<keyword evidence="2 15" id="KW-0285">Flavoprotein</keyword>
<protein>
    <recommendedName>
        <fullName evidence="15">tRNA-dihydrouridine(47) synthase [NAD(P)(+)]</fullName>
        <ecNumber evidence="15">1.3.1.-</ecNumber>
    </recommendedName>
    <alternativeName>
        <fullName evidence="15">tRNA-dihydrouridine synthase 3</fullName>
    </alternativeName>
</protein>
<keyword evidence="7 15" id="KW-0560">Oxidoreductase</keyword>
<comment type="catalytic activity">
    <reaction evidence="10">
        <text>5,6-dihydrouridine(47) in tRNA + NAD(+) = uridine(47) in tRNA + NADH + H(+)</text>
        <dbReference type="Rhea" id="RHEA:53364"/>
        <dbReference type="Rhea" id="RHEA-COMP:13539"/>
        <dbReference type="Rhea" id="RHEA-COMP:13540"/>
        <dbReference type="ChEBI" id="CHEBI:15378"/>
        <dbReference type="ChEBI" id="CHEBI:57540"/>
        <dbReference type="ChEBI" id="CHEBI:57945"/>
        <dbReference type="ChEBI" id="CHEBI:65315"/>
        <dbReference type="ChEBI" id="CHEBI:74443"/>
        <dbReference type="EC" id="1.3.1.89"/>
    </reaction>
    <physiologicalReaction direction="right-to-left" evidence="10">
        <dbReference type="Rhea" id="RHEA:53366"/>
    </physiologicalReaction>
</comment>
<organism evidence="18 19">
    <name type="scientific">Diploscapter pachys</name>
    <dbReference type="NCBI Taxonomy" id="2018661"/>
    <lineage>
        <taxon>Eukaryota</taxon>
        <taxon>Metazoa</taxon>
        <taxon>Ecdysozoa</taxon>
        <taxon>Nematoda</taxon>
        <taxon>Chromadorea</taxon>
        <taxon>Rhabditida</taxon>
        <taxon>Rhabditina</taxon>
        <taxon>Rhabditomorpha</taxon>
        <taxon>Rhabditoidea</taxon>
        <taxon>Rhabditidae</taxon>
        <taxon>Diploscapter</taxon>
    </lineage>
</organism>
<dbReference type="InterPro" id="IPR018517">
    <property type="entry name" value="tRNA_hU_synthase_CS"/>
</dbReference>
<dbReference type="GO" id="GO:0008270">
    <property type="term" value="F:zinc ion binding"/>
    <property type="evidence" value="ECO:0007669"/>
    <property type="project" value="UniProtKB-KW"/>
</dbReference>
<evidence type="ECO:0000259" key="17">
    <source>
        <dbReference type="PROSITE" id="PS50103"/>
    </source>
</evidence>
<gene>
    <name evidence="18" type="ORF">WR25_19918</name>
</gene>
<dbReference type="PANTHER" id="PTHR45846:SF1">
    <property type="entry name" value="TRNA-DIHYDROURIDINE(47) SYNTHASE [NAD(P)(+)]-LIKE"/>
    <property type="match status" value="1"/>
</dbReference>
<dbReference type="OrthoDB" id="259935at2759"/>
<dbReference type="GO" id="GO:0006397">
    <property type="term" value="P:mRNA processing"/>
    <property type="evidence" value="ECO:0007669"/>
    <property type="project" value="UniProtKB-KW"/>
</dbReference>
<dbReference type="STRING" id="2018661.A0A2A2LXK2"/>
<evidence type="ECO:0000313" key="18">
    <source>
        <dbReference type="EMBL" id="PAV90971.1"/>
    </source>
</evidence>
<evidence type="ECO:0000256" key="12">
    <source>
        <dbReference type="ARBA" id="ARBA00049447"/>
    </source>
</evidence>
<evidence type="ECO:0000256" key="9">
    <source>
        <dbReference type="ARBA" id="ARBA00045365"/>
    </source>
</evidence>
<feature type="zinc finger region" description="C3H1-type" evidence="14">
    <location>
        <begin position="84"/>
        <end position="112"/>
    </location>
</feature>
<reference evidence="18 19" key="1">
    <citation type="journal article" date="2017" name="Curr. Biol.">
        <title>Genome architecture and evolution of a unichromosomal asexual nematode.</title>
        <authorList>
            <person name="Fradin H."/>
            <person name="Zegar C."/>
            <person name="Gutwein M."/>
            <person name="Lucas J."/>
            <person name="Kovtun M."/>
            <person name="Corcoran D."/>
            <person name="Baugh L.R."/>
            <person name="Kiontke K."/>
            <person name="Gunsalus K."/>
            <person name="Fitch D.H."/>
            <person name="Piano F."/>
        </authorList>
    </citation>
    <scope>NUCLEOTIDE SEQUENCE [LARGE SCALE GENOMIC DNA]</scope>
    <source>
        <strain evidence="18">PF1309</strain>
    </source>
</reference>
<dbReference type="Gene3D" id="3.20.20.70">
    <property type="entry name" value="Aldolase class I"/>
    <property type="match status" value="1"/>
</dbReference>
<evidence type="ECO:0000256" key="6">
    <source>
        <dbReference type="ARBA" id="ARBA00022857"/>
    </source>
</evidence>
<dbReference type="InterPro" id="IPR035587">
    <property type="entry name" value="DUS-like_FMN-bd"/>
</dbReference>
<evidence type="ECO:0000256" key="5">
    <source>
        <dbReference type="ARBA" id="ARBA00022694"/>
    </source>
</evidence>
<dbReference type="Pfam" id="PF01207">
    <property type="entry name" value="Dus"/>
    <property type="match status" value="1"/>
</dbReference>
<dbReference type="EMBL" id="LIAE01006340">
    <property type="protein sequence ID" value="PAV90971.1"/>
    <property type="molecule type" value="Genomic_DNA"/>
</dbReference>
<evidence type="ECO:0000256" key="8">
    <source>
        <dbReference type="ARBA" id="ARBA00023027"/>
    </source>
</evidence>
<keyword evidence="14 15" id="KW-0862">Zinc</keyword>
<keyword evidence="4" id="KW-0507">mRNA processing</keyword>
<dbReference type="EC" id="1.3.1.-" evidence="15"/>
<dbReference type="PROSITE" id="PS01136">
    <property type="entry name" value="UPF0034"/>
    <property type="match status" value="1"/>
</dbReference>
<evidence type="ECO:0000256" key="10">
    <source>
        <dbReference type="ARBA" id="ARBA00048266"/>
    </source>
</evidence>
<dbReference type="Proteomes" id="UP000218231">
    <property type="component" value="Unassembled WGS sequence"/>
</dbReference>
<comment type="catalytic activity">
    <reaction evidence="11">
        <text>a 5,6-dihydrouridine in mRNA + NAD(+) = a uridine in mRNA + NADH + H(+)</text>
        <dbReference type="Rhea" id="RHEA:69851"/>
        <dbReference type="Rhea" id="RHEA-COMP:14658"/>
        <dbReference type="Rhea" id="RHEA-COMP:17789"/>
        <dbReference type="ChEBI" id="CHEBI:15378"/>
        <dbReference type="ChEBI" id="CHEBI:57540"/>
        <dbReference type="ChEBI" id="CHEBI:57945"/>
        <dbReference type="ChEBI" id="CHEBI:65315"/>
        <dbReference type="ChEBI" id="CHEBI:74443"/>
    </reaction>
    <physiologicalReaction direction="right-to-left" evidence="11">
        <dbReference type="Rhea" id="RHEA:69853"/>
    </physiologicalReaction>
</comment>
<sequence length="519" mass="58574">MTEVLEVKEEKIINEGPPAGEERVFTERPPGVAPIKPEFIVKKSPNEETTSTNGDQSKPSKNKQRGMNKKRRNEMHKADLIVRAKTVRLCHSAFRDVPCKFGEKCNSEHDIKKFLEQKPTDLGENCPVFDFRGTCPFSYACRFGNAHVDAEGKQATKKVDSPYEETLNSHSSTGVLFKIRKKQYDYSKSKEILKAIKENRIGSMEREPVRLDMKSIQGKRYLAPLTTVGNLPFRRMCVDLGAEVTCGEMALATCLLAGNASEYSLIKRHPSEKIFGVQLAGGYPDAMTMAAELIADNFEVDFIDINCGCPIDLINDKGAGCALPTKEKKLFEVISGMKNAMEDIPLTVKLRTGLKEGILTADKTISYMAKNCRPDLITFHPRSKEQRYSKAANWSFVEPCVKAADGVPFFRLEKNPIDGIMIARGALIKPWIFTEIAERRNWDIRSNERLDLVKKFVDYGLDHWGSDDMGVEKTRRFLLETLSFQCSPRASDWVKISEMFLGKTPEDFVFVPKHKANAY</sequence>
<comment type="function">
    <text evidence="9">Catalyzes the synthesis of dihydrouridine, a modified base, in various RNAs, such as tRNAs, mRNAs and some long non-coding RNAs (lncRNAs). Mainly modifies the uridine in position 47 (U47) in the D-loop of most cytoplasmic tRNAs. Also able to mediate the formation of dihydrouridine in some mRNAs, thereby regulating their translation.</text>
</comment>